<dbReference type="InterPro" id="IPR001845">
    <property type="entry name" value="HTH_ArsR_DNA-bd_dom"/>
</dbReference>
<feature type="compositionally biased region" description="Basic and acidic residues" evidence="1">
    <location>
        <begin position="1"/>
        <end position="12"/>
    </location>
</feature>
<evidence type="ECO:0000313" key="3">
    <source>
        <dbReference type="EMBL" id="MFC5298106.1"/>
    </source>
</evidence>
<gene>
    <name evidence="3" type="ORF">ACFPK8_11340</name>
</gene>
<comment type="caution">
    <text evidence="3">The sequence shown here is derived from an EMBL/GenBank/DDBJ whole genome shotgun (WGS) entry which is preliminary data.</text>
</comment>
<dbReference type="Proteomes" id="UP001595937">
    <property type="component" value="Unassembled WGS sequence"/>
</dbReference>
<keyword evidence="4" id="KW-1185">Reference proteome</keyword>
<dbReference type="EMBL" id="JBHSLN010000024">
    <property type="protein sequence ID" value="MFC5298106.1"/>
    <property type="molecule type" value="Genomic_DNA"/>
</dbReference>
<organism evidence="3 4">
    <name type="scientific">Brachybacterium tyrofermentans</name>
    <dbReference type="NCBI Taxonomy" id="47848"/>
    <lineage>
        <taxon>Bacteria</taxon>
        <taxon>Bacillati</taxon>
        <taxon>Actinomycetota</taxon>
        <taxon>Actinomycetes</taxon>
        <taxon>Micrococcales</taxon>
        <taxon>Dermabacteraceae</taxon>
        <taxon>Brachybacterium</taxon>
    </lineage>
</organism>
<dbReference type="InterPro" id="IPR036390">
    <property type="entry name" value="WH_DNA-bd_sf"/>
</dbReference>
<proteinExistence type="predicted"/>
<evidence type="ECO:0000259" key="2">
    <source>
        <dbReference type="PROSITE" id="PS50987"/>
    </source>
</evidence>
<reference evidence="4" key="1">
    <citation type="journal article" date="2019" name="Int. J. Syst. Evol. Microbiol.">
        <title>The Global Catalogue of Microorganisms (GCM) 10K type strain sequencing project: providing services to taxonomists for standard genome sequencing and annotation.</title>
        <authorList>
            <consortium name="The Broad Institute Genomics Platform"/>
            <consortium name="The Broad Institute Genome Sequencing Center for Infectious Disease"/>
            <person name="Wu L."/>
            <person name="Ma J."/>
        </authorList>
    </citation>
    <scope>NUCLEOTIDE SEQUENCE [LARGE SCALE GENOMIC DNA]</scope>
    <source>
        <strain evidence="4">CGMCC 1.16455</strain>
    </source>
</reference>
<dbReference type="SUPFAM" id="SSF46785">
    <property type="entry name" value="Winged helix' DNA-binding domain"/>
    <property type="match status" value="1"/>
</dbReference>
<feature type="domain" description="HTH arsR-type" evidence="2">
    <location>
        <begin position="23"/>
        <end position="117"/>
    </location>
</feature>
<accession>A0ABW0FGP8</accession>
<dbReference type="InterPro" id="IPR011991">
    <property type="entry name" value="ArsR-like_HTH"/>
</dbReference>
<sequence length="142" mass="15202">MSPRPEPDRRLSPTDPAGAPDPSEGLLGPSADAVFTALADRTRRQILVRLAETPDDAGAVARDLGLSRQAVAKQLRILETAGMVDAQRVSARRVHSVEPSRILAVSDLLGTVGGGWDRRLARIKELAEAGEGPDRGEEPPRR</sequence>
<dbReference type="CDD" id="cd00090">
    <property type="entry name" value="HTH_ARSR"/>
    <property type="match status" value="1"/>
</dbReference>
<dbReference type="Gene3D" id="1.10.10.10">
    <property type="entry name" value="Winged helix-like DNA-binding domain superfamily/Winged helix DNA-binding domain"/>
    <property type="match status" value="1"/>
</dbReference>
<name>A0ABW0FGP8_9MICO</name>
<evidence type="ECO:0000256" key="1">
    <source>
        <dbReference type="SAM" id="MobiDB-lite"/>
    </source>
</evidence>
<dbReference type="PANTHER" id="PTHR38600:SF1">
    <property type="entry name" value="TRANSCRIPTIONAL REGULATORY PROTEIN"/>
    <property type="match status" value="1"/>
</dbReference>
<protein>
    <submittedName>
        <fullName evidence="3">ArsR/SmtB family transcription factor</fullName>
    </submittedName>
</protein>
<dbReference type="Pfam" id="PF12840">
    <property type="entry name" value="HTH_20"/>
    <property type="match status" value="1"/>
</dbReference>
<dbReference type="GeneID" id="303297968"/>
<dbReference type="RefSeq" id="WP_343924830.1">
    <property type="nucleotide sequence ID" value="NZ_BAAAIR010000043.1"/>
</dbReference>
<dbReference type="PROSITE" id="PS50987">
    <property type="entry name" value="HTH_ARSR_2"/>
    <property type="match status" value="1"/>
</dbReference>
<evidence type="ECO:0000313" key="4">
    <source>
        <dbReference type="Proteomes" id="UP001595937"/>
    </source>
</evidence>
<dbReference type="InterPro" id="IPR036388">
    <property type="entry name" value="WH-like_DNA-bd_sf"/>
</dbReference>
<dbReference type="SMART" id="SM00418">
    <property type="entry name" value="HTH_ARSR"/>
    <property type="match status" value="1"/>
</dbReference>
<dbReference type="PANTHER" id="PTHR38600">
    <property type="entry name" value="TRANSCRIPTIONAL REGULATORY PROTEIN"/>
    <property type="match status" value="1"/>
</dbReference>
<feature type="region of interest" description="Disordered" evidence="1">
    <location>
        <begin position="1"/>
        <end position="29"/>
    </location>
</feature>